<dbReference type="SUPFAM" id="SSF56672">
    <property type="entry name" value="DNA/RNA polymerases"/>
    <property type="match status" value="1"/>
</dbReference>
<dbReference type="PROSITE" id="PS00141">
    <property type="entry name" value="ASP_PROTEASE"/>
    <property type="match status" value="1"/>
</dbReference>
<proteinExistence type="predicted"/>
<name>A0A821WIT3_9BILA</name>
<feature type="compositionally biased region" description="Low complexity" evidence="1">
    <location>
        <begin position="197"/>
        <end position="208"/>
    </location>
</feature>
<feature type="region of interest" description="Disordered" evidence="1">
    <location>
        <begin position="228"/>
        <end position="247"/>
    </location>
</feature>
<dbReference type="Gene3D" id="2.40.70.10">
    <property type="entry name" value="Acid Proteases"/>
    <property type="match status" value="1"/>
</dbReference>
<dbReference type="AlphaFoldDB" id="A0A821WIT3"/>
<comment type="caution">
    <text evidence="3">The sequence shown here is derived from an EMBL/GenBank/DDBJ whole genome shotgun (WGS) entry which is preliminary data.</text>
</comment>
<dbReference type="Pfam" id="PF13975">
    <property type="entry name" value="gag-asp_proteas"/>
    <property type="match status" value="1"/>
</dbReference>
<dbReference type="EMBL" id="CAJOBR010020285">
    <property type="protein sequence ID" value="CAF4927974.1"/>
    <property type="molecule type" value="Genomic_DNA"/>
</dbReference>
<reference evidence="3" key="1">
    <citation type="submission" date="2021-02" db="EMBL/GenBank/DDBJ databases">
        <authorList>
            <person name="Nowell W R."/>
        </authorList>
    </citation>
    <scope>NUCLEOTIDE SEQUENCE</scope>
</reference>
<feature type="non-terminal residue" evidence="3">
    <location>
        <position position="1"/>
    </location>
</feature>
<evidence type="ECO:0000256" key="1">
    <source>
        <dbReference type="SAM" id="MobiDB-lite"/>
    </source>
</evidence>
<dbReference type="Gene3D" id="3.30.70.270">
    <property type="match status" value="2"/>
</dbReference>
<dbReference type="PANTHER" id="PTHR33064">
    <property type="entry name" value="POL PROTEIN"/>
    <property type="match status" value="1"/>
</dbReference>
<dbReference type="InterPro" id="IPR051320">
    <property type="entry name" value="Viral_Replic_Matur_Polypro"/>
</dbReference>
<dbReference type="Gene3D" id="3.10.10.10">
    <property type="entry name" value="HIV Type 1 Reverse Transcriptase, subunit A, domain 1"/>
    <property type="match status" value="1"/>
</dbReference>
<dbReference type="PANTHER" id="PTHR33064:SF37">
    <property type="entry name" value="RIBONUCLEASE H"/>
    <property type="match status" value="1"/>
</dbReference>
<dbReference type="CDD" id="cd00303">
    <property type="entry name" value="retropepsin_like"/>
    <property type="match status" value="1"/>
</dbReference>
<dbReference type="InterPro" id="IPR001969">
    <property type="entry name" value="Aspartic_peptidase_AS"/>
</dbReference>
<feature type="non-terminal residue" evidence="3">
    <location>
        <position position="815"/>
    </location>
</feature>
<gene>
    <name evidence="3" type="ORF">QYT958_LOCUS31814</name>
</gene>
<dbReference type="SUPFAM" id="SSF50630">
    <property type="entry name" value="Acid proteases"/>
    <property type="match status" value="1"/>
</dbReference>
<evidence type="ECO:0000259" key="2">
    <source>
        <dbReference type="PROSITE" id="PS50878"/>
    </source>
</evidence>
<evidence type="ECO:0000313" key="3">
    <source>
        <dbReference type="EMBL" id="CAF4927974.1"/>
    </source>
</evidence>
<dbReference type="CDD" id="cd01647">
    <property type="entry name" value="RT_LTR"/>
    <property type="match status" value="1"/>
</dbReference>
<feature type="region of interest" description="Disordered" evidence="1">
    <location>
        <begin position="181"/>
        <end position="208"/>
    </location>
</feature>
<dbReference type="InterPro" id="IPR043128">
    <property type="entry name" value="Rev_trsase/Diguanyl_cyclase"/>
</dbReference>
<feature type="domain" description="Reverse transcriptase" evidence="2">
    <location>
        <begin position="590"/>
        <end position="769"/>
    </location>
</feature>
<dbReference type="PROSITE" id="PS50878">
    <property type="entry name" value="RT_POL"/>
    <property type="match status" value="1"/>
</dbReference>
<dbReference type="GO" id="GO:0006508">
    <property type="term" value="P:proteolysis"/>
    <property type="evidence" value="ECO:0007669"/>
    <property type="project" value="InterPro"/>
</dbReference>
<protein>
    <recommendedName>
        <fullName evidence="2">Reverse transcriptase domain-containing protein</fullName>
    </recommendedName>
</protein>
<dbReference type="InterPro" id="IPR000477">
    <property type="entry name" value="RT_dom"/>
</dbReference>
<dbReference type="InterPro" id="IPR043502">
    <property type="entry name" value="DNA/RNA_pol_sf"/>
</dbReference>
<organism evidence="3 4">
    <name type="scientific">Rotaria socialis</name>
    <dbReference type="NCBI Taxonomy" id="392032"/>
    <lineage>
        <taxon>Eukaryota</taxon>
        <taxon>Metazoa</taxon>
        <taxon>Spiralia</taxon>
        <taxon>Gnathifera</taxon>
        <taxon>Rotifera</taxon>
        <taxon>Eurotatoria</taxon>
        <taxon>Bdelloidea</taxon>
        <taxon>Philodinida</taxon>
        <taxon>Philodinidae</taxon>
        <taxon>Rotaria</taxon>
    </lineage>
</organism>
<dbReference type="Pfam" id="PF00078">
    <property type="entry name" value="RVT_1"/>
    <property type="match status" value="1"/>
</dbReference>
<sequence length="815" mass="92019">EEVFTRAQLQPSNKLLAVQSYLIDSAEKWFRYNKSIILDWSTFKIAIVKAYQPSLHETLLRLEQRLQLCDESVMDYYHDKIHLCLQADSNMSSSMIIHYLTKGLKQSLIAHVVRRHPATPPEFLAVAQDEEKIQFTLNGLSSASPNKPDPYPNEDFQMDHQVNAVTRPVNDNNRSFNWQHRQPLPQPLMNVPTTPFSSSSRRSYSQRRPVASTARQCYTCYVRYPDGNTSTKKKKPSPSSSSSSIHVPVNHVPTTILVDTGAAISLIHEQALSNMQHKPITPCSLKEVHTANSGFISLLGIVNLTVQINHLVTHVDAYVVRDLICPMILGRDWIQQNYADINFCTHRLYLYHGLVSTPLLPSPRHEPVLMSLSHSIIIPPFHQKFIYGSVPIKSLDDALFTPNIALQHARLVLLPHSLLHIRDNRGVVSIINNTRHSKLIPRNTPLGFITSSTATADLNVVSASSPINSPGFSSSSSCLSLLSCTHCGVHFSTELTLYDHLVNCCNKNLTCTTKTITPLVEHITDPIKKLQVYLMLHHYHQLFDESCSQGITCTPQYAINTGSHSPLAEHPRRVSHLNRQIINNEVKKMLDNGIIEPSNSPWASPVVIVKKSDGSPRFCIDYRRVNSITQKDVYPLPRIDDVIERLNGSQIFSKLDLRSGYFQVPLAPKEHSKTAFTTPDGLWEFTRLPQGLKNSPSVFQRLMNQTLGSLRWDVCLAYLDDIIVYSSSFDQHVLDVNQVCQVLHASNFKLNSNKCAFFQHEITFLGHKINAHGCSPNDDNIRSILQFPLPQSSKAAHSFLQMVGFYRKFIPRFAQ</sequence>
<dbReference type="GO" id="GO:0004190">
    <property type="term" value="F:aspartic-type endopeptidase activity"/>
    <property type="evidence" value="ECO:0007669"/>
    <property type="project" value="InterPro"/>
</dbReference>
<dbReference type="Proteomes" id="UP000663848">
    <property type="component" value="Unassembled WGS sequence"/>
</dbReference>
<dbReference type="InterPro" id="IPR021109">
    <property type="entry name" value="Peptidase_aspartic_dom_sf"/>
</dbReference>
<evidence type="ECO:0000313" key="4">
    <source>
        <dbReference type="Proteomes" id="UP000663848"/>
    </source>
</evidence>
<accession>A0A821WIT3</accession>